<keyword evidence="2" id="KW-0812">Transmembrane</keyword>
<dbReference type="SMART" id="SM00530">
    <property type="entry name" value="HTH_XRE"/>
    <property type="match status" value="1"/>
</dbReference>
<comment type="caution">
    <text evidence="4">The sequence shown here is derived from an EMBL/GenBank/DDBJ whole genome shotgun (WGS) entry which is preliminary data.</text>
</comment>
<dbReference type="Pfam" id="PF13560">
    <property type="entry name" value="HTH_31"/>
    <property type="match status" value="1"/>
</dbReference>
<evidence type="ECO:0000256" key="2">
    <source>
        <dbReference type="SAM" id="Phobius"/>
    </source>
</evidence>
<dbReference type="GO" id="GO:0003677">
    <property type="term" value="F:DNA binding"/>
    <property type="evidence" value="ECO:0007669"/>
    <property type="project" value="InterPro"/>
</dbReference>
<gene>
    <name evidence="4" type="ORF">ACM01_40520</name>
</gene>
<sequence length="272" mass="28626">MSRWAVLPAELDPRVRQLVVRLRRLKDHSGLSLRQLAARTGYSPKSWERYLGGRSLPSAEAVEALARAVGEDPTRLLACHEVAAEAWGNRRAEAAATGPESLSSEAVEGTEATEVTDATAVTGARPPGRSLRVTLMAGTLALVLAVATAVLLVVRLGGGEEERPTAPLAATATSASAPAPQSTPMYTCRIERTDGRWYAGISRTRGAILATGHAGPEVAEAQCLLRRAGLSPGGIDGIFGPVTEHAVKLAQKRAGLVVDGIIGPHTWKALRR</sequence>
<protein>
    <submittedName>
        <fullName evidence="4">Peptidoglycan-binding protein</fullName>
    </submittedName>
</protein>
<dbReference type="OrthoDB" id="9815541at2"/>
<dbReference type="InterPro" id="IPR001387">
    <property type="entry name" value="Cro/C1-type_HTH"/>
</dbReference>
<feature type="transmembrane region" description="Helical" evidence="2">
    <location>
        <begin position="133"/>
        <end position="154"/>
    </location>
</feature>
<dbReference type="SUPFAM" id="SSF47090">
    <property type="entry name" value="PGBD-like"/>
    <property type="match status" value="1"/>
</dbReference>
<evidence type="ECO:0000259" key="3">
    <source>
        <dbReference type="PROSITE" id="PS50943"/>
    </source>
</evidence>
<dbReference type="InterPro" id="IPR010982">
    <property type="entry name" value="Lambda_DNA-bd_dom_sf"/>
</dbReference>
<dbReference type="InterPro" id="IPR036366">
    <property type="entry name" value="PGBDSf"/>
</dbReference>
<dbReference type="CDD" id="cd00093">
    <property type="entry name" value="HTH_XRE"/>
    <property type="match status" value="1"/>
</dbReference>
<feature type="domain" description="HTH cro/C1-type" evidence="3">
    <location>
        <begin position="22"/>
        <end position="76"/>
    </location>
</feature>
<dbReference type="AlphaFoldDB" id="A0A0J7YX57"/>
<feature type="region of interest" description="Disordered" evidence="1">
    <location>
        <begin position="90"/>
        <end position="113"/>
    </location>
</feature>
<reference evidence="4 5" key="1">
    <citation type="submission" date="2015-06" db="EMBL/GenBank/DDBJ databases">
        <authorList>
            <person name="Ju K.-S."/>
            <person name="Doroghazi J.R."/>
            <person name="Metcalf W.W."/>
        </authorList>
    </citation>
    <scope>NUCLEOTIDE SEQUENCE [LARGE SCALE GENOMIC DNA]</scope>
    <source>
        <strain evidence="4 5">NRRL 3414</strain>
    </source>
</reference>
<feature type="region of interest" description="Disordered" evidence="1">
    <location>
        <begin position="163"/>
        <end position="183"/>
    </location>
</feature>
<dbReference type="RefSeq" id="WP_048586479.1">
    <property type="nucleotide sequence ID" value="NZ_LFNT01000085.1"/>
</dbReference>
<evidence type="ECO:0000313" key="4">
    <source>
        <dbReference type="EMBL" id="KMS68032.1"/>
    </source>
</evidence>
<name>A0A0J7YX57_STRVR</name>
<dbReference type="SUPFAM" id="SSF47413">
    <property type="entry name" value="lambda repressor-like DNA-binding domains"/>
    <property type="match status" value="1"/>
</dbReference>
<feature type="compositionally biased region" description="Low complexity" evidence="1">
    <location>
        <begin position="165"/>
        <end position="183"/>
    </location>
</feature>
<keyword evidence="2" id="KW-0472">Membrane</keyword>
<dbReference type="InterPro" id="IPR002477">
    <property type="entry name" value="Peptidoglycan-bd-like"/>
</dbReference>
<accession>A0A0J7YX57</accession>
<dbReference type="PROSITE" id="PS50943">
    <property type="entry name" value="HTH_CROC1"/>
    <property type="match status" value="1"/>
</dbReference>
<keyword evidence="2" id="KW-1133">Transmembrane helix</keyword>
<evidence type="ECO:0000256" key="1">
    <source>
        <dbReference type="SAM" id="MobiDB-lite"/>
    </source>
</evidence>
<dbReference type="Gene3D" id="1.10.260.40">
    <property type="entry name" value="lambda repressor-like DNA-binding domains"/>
    <property type="match status" value="1"/>
</dbReference>
<dbReference type="EMBL" id="LFNT01000085">
    <property type="protein sequence ID" value="KMS68032.1"/>
    <property type="molecule type" value="Genomic_DNA"/>
</dbReference>
<organism evidence="4 5">
    <name type="scientific">Streptomyces viridochromogenes</name>
    <dbReference type="NCBI Taxonomy" id="1938"/>
    <lineage>
        <taxon>Bacteria</taxon>
        <taxon>Bacillati</taxon>
        <taxon>Actinomycetota</taxon>
        <taxon>Actinomycetes</taxon>
        <taxon>Kitasatosporales</taxon>
        <taxon>Streptomycetaceae</taxon>
        <taxon>Streptomyces</taxon>
    </lineage>
</organism>
<dbReference type="Proteomes" id="UP000037432">
    <property type="component" value="Unassembled WGS sequence"/>
</dbReference>
<dbReference type="Pfam" id="PF01471">
    <property type="entry name" value="PG_binding_1"/>
    <property type="match status" value="1"/>
</dbReference>
<dbReference type="InterPro" id="IPR036365">
    <property type="entry name" value="PGBD-like_sf"/>
</dbReference>
<proteinExistence type="predicted"/>
<evidence type="ECO:0000313" key="5">
    <source>
        <dbReference type="Proteomes" id="UP000037432"/>
    </source>
</evidence>
<dbReference type="PATRIC" id="fig|1938.3.peg.9536"/>
<dbReference type="Gene3D" id="1.10.101.10">
    <property type="entry name" value="PGBD-like superfamily/PGBD"/>
    <property type="match status" value="1"/>
</dbReference>